<evidence type="ECO:0000256" key="2">
    <source>
        <dbReference type="ARBA" id="ARBA00022723"/>
    </source>
</evidence>
<dbReference type="RefSeq" id="WP_088238386.1">
    <property type="nucleotide sequence ID" value="NZ_FMAY01000014.1"/>
</dbReference>
<dbReference type="PANTHER" id="PTHR43498">
    <property type="entry name" value="FERREDOXIN:COB-COM HETERODISULFIDE REDUCTASE SUBUNIT A"/>
    <property type="match status" value="1"/>
</dbReference>
<dbReference type="EMBL" id="FMAY01000014">
    <property type="protein sequence ID" value="SCC34093.1"/>
    <property type="molecule type" value="Genomic_DNA"/>
</dbReference>
<evidence type="ECO:0000256" key="4">
    <source>
        <dbReference type="ARBA" id="ARBA00023004"/>
    </source>
</evidence>
<evidence type="ECO:0000256" key="3">
    <source>
        <dbReference type="ARBA" id="ARBA00023002"/>
    </source>
</evidence>
<gene>
    <name evidence="6" type="ORF">GA0061071_11413</name>
</gene>
<accession>A0A1C4DRY5</accession>
<proteinExistence type="predicted"/>
<evidence type="ECO:0000313" key="6">
    <source>
        <dbReference type="EMBL" id="SCC34093.1"/>
    </source>
</evidence>
<dbReference type="PANTHER" id="PTHR43498:SF1">
    <property type="entry name" value="COB--COM HETERODISULFIDE REDUCTASE IRON-SULFUR SUBUNIT A"/>
    <property type="match status" value="1"/>
</dbReference>
<evidence type="ECO:0000256" key="1">
    <source>
        <dbReference type="ARBA" id="ARBA00022485"/>
    </source>
</evidence>
<keyword evidence="4" id="KW-0408">Iron</keyword>
<dbReference type="Proteomes" id="UP000198975">
    <property type="component" value="Unassembled WGS sequence"/>
</dbReference>
<name>A0A1C4DRY5_9ENTR</name>
<keyword evidence="2" id="KW-0479">Metal-binding</keyword>
<evidence type="ECO:0000313" key="7">
    <source>
        <dbReference type="Proteomes" id="UP000198975"/>
    </source>
</evidence>
<dbReference type="GO" id="GO:0046872">
    <property type="term" value="F:metal ion binding"/>
    <property type="evidence" value="ECO:0007669"/>
    <property type="project" value="UniProtKB-KW"/>
</dbReference>
<dbReference type="InterPro" id="IPR039650">
    <property type="entry name" value="HdrA-like"/>
</dbReference>
<dbReference type="GO" id="GO:0016491">
    <property type="term" value="F:oxidoreductase activity"/>
    <property type="evidence" value="ECO:0007669"/>
    <property type="project" value="UniProtKB-KW"/>
</dbReference>
<dbReference type="OrthoDB" id="9777740at2"/>
<dbReference type="GO" id="GO:0051539">
    <property type="term" value="F:4 iron, 4 sulfur cluster binding"/>
    <property type="evidence" value="ECO:0007669"/>
    <property type="project" value="UniProtKB-KW"/>
</dbReference>
<dbReference type="Pfam" id="PF12831">
    <property type="entry name" value="FAD_oxidored"/>
    <property type="match status" value="1"/>
</dbReference>
<dbReference type="InterPro" id="IPR036188">
    <property type="entry name" value="FAD/NAD-bd_sf"/>
</dbReference>
<protein>
    <submittedName>
        <fullName evidence="6">FAD dependent oxidoreductase</fullName>
    </submittedName>
</protein>
<dbReference type="Gene3D" id="3.50.50.60">
    <property type="entry name" value="FAD/NAD(P)-binding domain"/>
    <property type="match status" value="1"/>
</dbReference>
<keyword evidence="7" id="KW-1185">Reference proteome</keyword>
<reference evidence="7" key="1">
    <citation type="submission" date="2016-08" db="EMBL/GenBank/DDBJ databases">
        <authorList>
            <person name="Varghese N."/>
            <person name="Submissions Spin"/>
        </authorList>
    </citation>
    <scope>NUCLEOTIDE SEQUENCE [LARGE SCALE GENOMIC DNA]</scope>
    <source>
        <strain evidence="7">REICA_082</strain>
    </source>
</reference>
<sequence>MKIFPQSAARCFPTQYLHADLLVAGGGLAGLCAALAAARDGLQVVLIQDRPVLGGNASSEVRLWANGATSHMGNNNRWAREGGIMGEIMEENLWRNKEGNPVMFDLVLLDLAKTQQGLTLLLNTAVYEVEKEQQRITQVSAFNPINETFYIVSAEQFCDATGDGVLGFLAGAEYREGAEDADELDEKMAPGDNFGHKLGHSIYFYTKQTAGPVNFIPPSFALKDITDIPRYKRLTSTLNGCDLWWLEWGGRLDTVHESEEIKWELWKIVWGVWDHIKNSGQFPEAENMTIEWVGAIPGKRESRRFVGDHLLCQQDIIEQRDHYDAVAYGGWSIDLHPADGVYSTHDGCRQFHSKGTYTIPFRSLYSRTLDNLLLTGRLISASHVAFGSARVMCTCGLLGEVVGRAAALCKTHNLTPRELARPEHVTALQQQLQRNGCYIPRHWLSDPAQGATVSASSEYQLTELAPNGQWQPLAERMALLLPVQAGASLPKITLRLRSTTPLQLAVSLLGSKRAGNFTPDEQYDECILQLSPGEGEYALTFNWQSARDQYLFLAFDARDSVEIALTDTHLPGMMTVFNSLNARVAKHTRQVADGDYGVDEFDFWLPRRHPQQIMPALRVSQPLAYWGAQNVLNGRLRPEQQINAWSPAANDNTPEIIWRWPTPQSLKQLTLVQDNDFDNAMESVQMGHPYAVTPHCITHYRLWADDRLLAEVKANHHSVCQHCLDEPLTATSIRLEILATAGALPAVYSLNVS</sequence>
<keyword evidence="3" id="KW-0560">Oxidoreductase</keyword>
<dbReference type="AlphaFoldDB" id="A0A1C4DRY5"/>
<keyword evidence="1" id="KW-0004">4Fe-4S</keyword>
<evidence type="ECO:0000256" key="5">
    <source>
        <dbReference type="ARBA" id="ARBA00023014"/>
    </source>
</evidence>
<keyword evidence="5" id="KW-0411">Iron-sulfur</keyword>
<dbReference type="SUPFAM" id="SSF51905">
    <property type="entry name" value="FAD/NAD(P)-binding domain"/>
    <property type="match status" value="1"/>
</dbReference>
<organism evidence="6 7">
    <name type="scientific">Kosakonia oryzendophytica</name>
    <dbReference type="NCBI Taxonomy" id="1005665"/>
    <lineage>
        <taxon>Bacteria</taxon>
        <taxon>Pseudomonadati</taxon>
        <taxon>Pseudomonadota</taxon>
        <taxon>Gammaproteobacteria</taxon>
        <taxon>Enterobacterales</taxon>
        <taxon>Enterobacteriaceae</taxon>
        <taxon>Kosakonia</taxon>
    </lineage>
</organism>